<name>A0A6H2HBK9_9BURK</name>
<dbReference type="EC" id="3.1.31.-" evidence="5"/>
<dbReference type="GO" id="GO:0008253">
    <property type="term" value="F:5'-nucleotidase activity"/>
    <property type="evidence" value="ECO:0007669"/>
    <property type="project" value="TreeGrafter"/>
</dbReference>
<dbReference type="InterPro" id="IPR036907">
    <property type="entry name" value="5'-Nucleotdase_C_sf"/>
</dbReference>
<dbReference type="InterPro" id="IPR029052">
    <property type="entry name" value="Metallo-depent_PP-like"/>
</dbReference>
<evidence type="ECO:0000256" key="2">
    <source>
        <dbReference type="SAM" id="SignalP"/>
    </source>
</evidence>
<evidence type="ECO:0000313" key="6">
    <source>
        <dbReference type="Proteomes" id="UP000502041"/>
    </source>
</evidence>
<keyword evidence="5" id="KW-0540">Nuclease</keyword>
<dbReference type="PANTHER" id="PTHR11575:SF24">
    <property type="entry name" value="5'-NUCLEOTIDASE"/>
    <property type="match status" value="1"/>
</dbReference>
<evidence type="ECO:0000259" key="3">
    <source>
        <dbReference type="Pfam" id="PF00149"/>
    </source>
</evidence>
<dbReference type="GO" id="GO:0008768">
    <property type="term" value="F:UDP-sugar diphosphatase activity"/>
    <property type="evidence" value="ECO:0007669"/>
    <property type="project" value="TreeGrafter"/>
</dbReference>
<sequence>MKLYLRMPTGLLLSLVTAAISTAALLGCGGSSVSTPLSVNVSGVAATGAAMINADVQVKCLNSTLAAITKTGLDGGFAVTASGSFPCLVEVSDGQRRLHSVANSSSRSAVANVTPLTEQLLASLSQDSADTADFFARFDSGFAASVSAEKMTAAQVLVLQNLKDSGFDVSQIRNFMTDVLVAKSSLSQGNDYDKLLDSIAIKPVSVRIIAMNDFHGNFQPPSSTNGGTLVLPNGGAGQKVAVGGAAYLATLVKNLKNENPNNILVGAGDLIGASPFASLATHDEASVDILNNIGLEASSVGNHEFDSGQAELLRIQNGGCFPAAGNQGAIGSDTCLVDSKFPGAKYKYLSANVVFTDSGKPLLASTYIKRFGTVSVGFIGLTFQATPNAVSAGGIAGLTFSEESAVINKFAAKMKSDGVSAVVVLIHQGGQTTAGTINDKTCPGFSGDILGVADKLSSNVDIVVSGHTHQEYVCNYLGKAAKKNFLLTSTGYYGGAVSAIDLMIQPSKGVTAMSANTVPVIRADLLGNASLPVGFTAVTKDPAIDALVTKYSTLSTTLATKQVGTITQSINRALLSSSGTPTRDETAEGPLGDLMADSYLAGVSAGADMAFVNPGSVRADLAFVDAGVVTYAALNTVEPFGNTLFTLNLTGAQIVRLLEQQWEAPNNTAKTNPASGAVGRLLQVSKGLTYSYDNNQAAGAAAGNGNRLVAGSLKLNGVLIDFAKSYRVVTNSFLAAGGDNFSVMATGTNPLDTKTNDLVAFINFFATNSPLSPPAPRITRIN</sequence>
<dbReference type="SUPFAM" id="SSF56300">
    <property type="entry name" value="Metallo-dependent phosphatases"/>
    <property type="match status" value="1"/>
</dbReference>
<dbReference type="Gene3D" id="3.90.780.10">
    <property type="entry name" value="5'-Nucleotidase, C-terminal domain"/>
    <property type="match status" value="1"/>
</dbReference>
<feature type="signal peptide" evidence="2">
    <location>
        <begin position="1"/>
        <end position="23"/>
    </location>
</feature>
<feature type="domain" description="5'-Nucleotidase C-terminal" evidence="4">
    <location>
        <begin position="564"/>
        <end position="745"/>
    </location>
</feature>
<dbReference type="Pfam" id="PF02872">
    <property type="entry name" value="5_nucleotid_C"/>
    <property type="match status" value="1"/>
</dbReference>
<evidence type="ECO:0000256" key="1">
    <source>
        <dbReference type="ARBA" id="ARBA00022729"/>
    </source>
</evidence>
<feature type="chain" id="PRO_5026304082" evidence="2">
    <location>
        <begin position="24"/>
        <end position="782"/>
    </location>
</feature>
<evidence type="ECO:0000259" key="4">
    <source>
        <dbReference type="Pfam" id="PF02872"/>
    </source>
</evidence>
<dbReference type="InterPro" id="IPR004843">
    <property type="entry name" value="Calcineurin-like_PHP"/>
</dbReference>
<keyword evidence="6" id="KW-1185">Reference proteome</keyword>
<reference evidence="5 6" key="1">
    <citation type="submission" date="2020-04" db="EMBL/GenBank/DDBJ databases">
        <title>Complete genome of a Psychrophilic, Marine, Gas Vacuolate Bacterium Polaromonas vacuolata KCTC 22033T.</title>
        <authorList>
            <person name="Hwang K."/>
            <person name="Kim K.M."/>
        </authorList>
    </citation>
    <scope>NUCLEOTIDE SEQUENCE [LARGE SCALE GENOMIC DNA]</scope>
    <source>
        <strain evidence="5 6">KCTC 22033</strain>
    </source>
</reference>
<dbReference type="EMBL" id="CP051461">
    <property type="protein sequence ID" value="QJC57268.1"/>
    <property type="molecule type" value="Genomic_DNA"/>
</dbReference>
<accession>A0A6H2HBK9</accession>
<evidence type="ECO:0000313" key="5">
    <source>
        <dbReference type="EMBL" id="QJC57268.1"/>
    </source>
</evidence>
<dbReference type="PROSITE" id="PS51257">
    <property type="entry name" value="PROKAR_LIPOPROTEIN"/>
    <property type="match status" value="1"/>
</dbReference>
<dbReference type="SUPFAM" id="SSF55816">
    <property type="entry name" value="5'-nucleotidase (syn. UDP-sugar hydrolase), C-terminal domain"/>
    <property type="match status" value="1"/>
</dbReference>
<feature type="domain" description="Calcineurin-like phosphoesterase" evidence="3">
    <location>
        <begin position="207"/>
        <end position="470"/>
    </location>
</feature>
<dbReference type="RefSeq" id="WP_238342626.1">
    <property type="nucleotide sequence ID" value="NZ_CP051461.1"/>
</dbReference>
<organism evidence="5 6">
    <name type="scientific">Polaromonas vacuolata</name>
    <dbReference type="NCBI Taxonomy" id="37448"/>
    <lineage>
        <taxon>Bacteria</taxon>
        <taxon>Pseudomonadati</taxon>
        <taxon>Pseudomonadota</taxon>
        <taxon>Betaproteobacteria</taxon>
        <taxon>Burkholderiales</taxon>
        <taxon>Comamonadaceae</taxon>
        <taxon>Polaromonas</taxon>
    </lineage>
</organism>
<dbReference type="Pfam" id="PF00149">
    <property type="entry name" value="Metallophos"/>
    <property type="match status" value="1"/>
</dbReference>
<keyword evidence="5" id="KW-0378">Hydrolase</keyword>
<dbReference type="Gene3D" id="3.60.21.10">
    <property type="match status" value="1"/>
</dbReference>
<dbReference type="GO" id="GO:0009166">
    <property type="term" value="P:nucleotide catabolic process"/>
    <property type="evidence" value="ECO:0007669"/>
    <property type="project" value="InterPro"/>
</dbReference>
<dbReference type="Proteomes" id="UP000502041">
    <property type="component" value="Chromosome"/>
</dbReference>
<dbReference type="InterPro" id="IPR008334">
    <property type="entry name" value="5'-Nucleotdase_C"/>
</dbReference>
<protein>
    <submittedName>
        <fullName evidence="5">Endonuclease YhcR</fullName>
        <ecNumber evidence="5">3.1.31.-</ecNumber>
    </submittedName>
</protein>
<dbReference type="PANTHER" id="PTHR11575">
    <property type="entry name" value="5'-NUCLEOTIDASE-RELATED"/>
    <property type="match status" value="1"/>
</dbReference>
<dbReference type="PRINTS" id="PR01607">
    <property type="entry name" value="APYRASEFAMLY"/>
</dbReference>
<gene>
    <name evidence="5" type="primary">yhcR</name>
    <name evidence="5" type="ORF">HC248_02589</name>
</gene>
<dbReference type="GO" id="GO:0004519">
    <property type="term" value="F:endonuclease activity"/>
    <property type="evidence" value="ECO:0007669"/>
    <property type="project" value="UniProtKB-KW"/>
</dbReference>
<keyword evidence="1 2" id="KW-0732">Signal</keyword>
<proteinExistence type="predicted"/>
<dbReference type="AlphaFoldDB" id="A0A6H2HBK9"/>
<dbReference type="InterPro" id="IPR006179">
    <property type="entry name" value="5_nucleotidase/apyrase"/>
</dbReference>
<keyword evidence="5" id="KW-0255">Endonuclease</keyword>
<dbReference type="GO" id="GO:0030288">
    <property type="term" value="C:outer membrane-bounded periplasmic space"/>
    <property type="evidence" value="ECO:0007669"/>
    <property type="project" value="TreeGrafter"/>
</dbReference>
<dbReference type="KEGG" id="pvac:HC248_02589"/>